<dbReference type="AlphaFoldDB" id="A0A1T5AKF5"/>
<dbReference type="InterPro" id="IPR002110">
    <property type="entry name" value="Ankyrin_rpt"/>
</dbReference>
<keyword evidence="1" id="KW-0677">Repeat</keyword>
<dbReference type="STRING" id="241145.SAMN05660776_0652"/>
<dbReference type="SUPFAM" id="SSF48403">
    <property type="entry name" value="Ankyrin repeat"/>
    <property type="match status" value="1"/>
</dbReference>
<dbReference type="InterPro" id="IPR036770">
    <property type="entry name" value="Ankyrin_rpt-contain_sf"/>
</dbReference>
<dbReference type="Pfam" id="PF12796">
    <property type="entry name" value="Ank_2"/>
    <property type="match status" value="2"/>
</dbReference>
<feature type="repeat" description="ANK" evidence="3">
    <location>
        <begin position="65"/>
        <end position="97"/>
    </location>
</feature>
<keyword evidence="2 3" id="KW-0040">ANK repeat</keyword>
<proteinExistence type="predicted"/>
<reference evidence="5" key="1">
    <citation type="submission" date="2017-02" db="EMBL/GenBank/DDBJ databases">
        <authorList>
            <person name="Varghese N."/>
            <person name="Submissions S."/>
        </authorList>
    </citation>
    <scope>NUCLEOTIDE SEQUENCE [LARGE SCALE GENOMIC DNA]</scope>
    <source>
        <strain evidence="5">DSM 23405</strain>
    </source>
</reference>
<dbReference type="PROSITE" id="PS50297">
    <property type="entry name" value="ANK_REP_REGION"/>
    <property type="match status" value="2"/>
</dbReference>
<evidence type="ECO:0000313" key="5">
    <source>
        <dbReference type="Proteomes" id="UP000190230"/>
    </source>
</evidence>
<evidence type="ECO:0000313" key="4">
    <source>
        <dbReference type="EMBL" id="SKB35375.1"/>
    </source>
</evidence>
<dbReference type="EMBL" id="FUYY01000001">
    <property type="protein sequence ID" value="SKB35375.1"/>
    <property type="molecule type" value="Genomic_DNA"/>
</dbReference>
<dbReference type="Gene3D" id="1.25.40.20">
    <property type="entry name" value="Ankyrin repeat-containing domain"/>
    <property type="match status" value="1"/>
</dbReference>
<gene>
    <name evidence="4" type="ORF">SAMN05660776_0652</name>
</gene>
<sequence length="233" mass="25807">MWCMKNICVVFCFIVLGLLNVFAQKPINTNNKMEMEFIKAAKTNDTGKLQNFLKKGIDINTRDAHKRTALMVATYENNIESSKLLINAGADVNAQDDRLESPFLHAGAKGYLEILKACLTTGKVDHMLLNRYGGTALIPACERGHIEVVQELLKIDDYPIDHINNLTWTALMEAIVLGNGGKTHTFIVQLLVDAGCDVNIPDKNGITPFQHAKKNGYKEIVVILEKAGAKLKI</sequence>
<feature type="repeat" description="ANK" evidence="3">
    <location>
        <begin position="204"/>
        <end position="233"/>
    </location>
</feature>
<keyword evidence="5" id="KW-1185">Reference proteome</keyword>
<evidence type="ECO:0000256" key="2">
    <source>
        <dbReference type="ARBA" id="ARBA00023043"/>
    </source>
</evidence>
<protein>
    <submittedName>
        <fullName evidence="4">Uncharacterized protein</fullName>
    </submittedName>
</protein>
<name>A0A1T5AKF5_9FLAO</name>
<evidence type="ECO:0000256" key="1">
    <source>
        <dbReference type="ARBA" id="ARBA00022737"/>
    </source>
</evidence>
<accession>A0A1T5AKF5</accession>
<evidence type="ECO:0000256" key="3">
    <source>
        <dbReference type="PROSITE-ProRule" id="PRU00023"/>
    </source>
</evidence>
<dbReference type="PRINTS" id="PR01415">
    <property type="entry name" value="ANKYRIN"/>
</dbReference>
<dbReference type="PANTHER" id="PTHR24171">
    <property type="entry name" value="ANKYRIN REPEAT DOMAIN-CONTAINING PROTEIN 39-RELATED"/>
    <property type="match status" value="1"/>
</dbReference>
<dbReference type="Proteomes" id="UP000190230">
    <property type="component" value="Unassembled WGS sequence"/>
</dbReference>
<dbReference type="PROSITE" id="PS50088">
    <property type="entry name" value="ANK_REPEAT"/>
    <property type="match status" value="2"/>
</dbReference>
<dbReference type="GO" id="GO:0085020">
    <property type="term" value="P:protein K6-linked ubiquitination"/>
    <property type="evidence" value="ECO:0007669"/>
    <property type="project" value="TreeGrafter"/>
</dbReference>
<dbReference type="SMART" id="SM00248">
    <property type="entry name" value="ANK"/>
    <property type="match status" value="5"/>
</dbReference>
<dbReference type="GO" id="GO:0004842">
    <property type="term" value="F:ubiquitin-protein transferase activity"/>
    <property type="evidence" value="ECO:0007669"/>
    <property type="project" value="TreeGrafter"/>
</dbReference>
<organism evidence="4 5">
    <name type="scientific">Salegentibacter holothuriorum</name>
    <dbReference type="NCBI Taxonomy" id="241145"/>
    <lineage>
        <taxon>Bacteria</taxon>
        <taxon>Pseudomonadati</taxon>
        <taxon>Bacteroidota</taxon>
        <taxon>Flavobacteriia</taxon>
        <taxon>Flavobacteriales</taxon>
        <taxon>Flavobacteriaceae</taxon>
        <taxon>Salegentibacter</taxon>
    </lineage>
</organism>
<dbReference type="PANTHER" id="PTHR24171:SF8">
    <property type="entry name" value="BRCA1-ASSOCIATED RING DOMAIN PROTEIN 1"/>
    <property type="match status" value="1"/>
</dbReference>